<dbReference type="InterPro" id="IPR013324">
    <property type="entry name" value="RNA_pol_sigma_r3/r4-like"/>
</dbReference>
<accession>A0ABX0U4W7</accession>
<feature type="domain" description="RNA polymerase sigma factor 70 region 4 type 2" evidence="6">
    <location>
        <begin position="150"/>
        <end position="200"/>
    </location>
</feature>
<dbReference type="SUPFAM" id="SSF88946">
    <property type="entry name" value="Sigma2 domain of RNA polymerase sigma factors"/>
    <property type="match status" value="1"/>
</dbReference>
<dbReference type="Pfam" id="PF04542">
    <property type="entry name" value="Sigma70_r2"/>
    <property type="match status" value="1"/>
</dbReference>
<dbReference type="PANTHER" id="PTHR43133:SF46">
    <property type="entry name" value="RNA POLYMERASE SIGMA-70 FACTOR ECF SUBFAMILY"/>
    <property type="match status" value="1"/>
</dbReference>
<dbReference type="RefSeq" id="WP_167182962.1">
    <property type="nucleotide sequence ID" value="NZ_JAASQL010000001.1"/>
</dbReference>
<dbReference type="InterPro" id="IPR007627">
    <property type="entry name" value="RNA_pol_sigma70_r2"/>
</dbReference>
<dbReference type="InterPro" id="IPR039425">
    <property type="entry name" value="RNA_pol_sigma-70-like"/>
</dbReference>
<evidence type="ECO:0000256" key="4">
    <source>
        <dbReference type="ARBA" id="ARBA00023163"/>
    </source>
</evidence>
<evidence type="ECO:0000313" key="7">
    <source>
        <dbReference type="EMBL" id="NIJ43903.1"/>
    </source>
</evidence>
<evidence type="ECO:0000256" key="3">
    <source>
        <dbReference type="ARBA" id="ARBA00023082"/>
    </source>
</evidence>
<dbReference type="InterPro" id="IPR014284">
    <property type="entry name" value="RNA_pol_sigma-70_dom"/>
</dbReference>
<dbReference type="EMBL" id="JAASQL010000001">
    <property type="protein sequence ID" value="NIJ43903.1"/>
    <property type="molecule type" value="Genomic_DNA"/>
</dbReference>
<dbReference type="Pfam" id="PF08281">
    <property type="entry name" value="Sigma70_r4_2"/>
    <property type="match status" value="1"/>
</dbReference>
<dbReference type="Proteomes" id="UP000745859">
    <property type="component" value="Unassembled WGS sequence"/>
</dbReference>
<gene>
    <name evidence="7" type="ORF">FHR24_000342</name>
</gene>
<keyword evidence="8" id="KW-1185">Reference proteome</keyword>
<keyword evidence="2" id="KW-0805">Transcription regulation</keyword>
<dbReference type="InterPro" id="IPR013249">
    <property type="entry name" value="RNA_pol_sigma70_r4_t2"/>
</dbReference>
<evidence type="ECO:0000313" key="8">
    <source>
        <dbReference type="Proteomes" id="UP000745859"/>
    </source>
</evidence>
<evidence type="ECO:0000259" key="6">
    <source>
        <dbReference type="Pfam" id="PF08281"/>
    </source>
</evidence>
<evidence type="ECO:0000259" key="5">
    <source>
        <dbReference type="Pfam" id="PF04542"/>
    </source>
</evidence>
<dbReference type="Gene3D" id="1.10.1740.10">
    <property type="match status" value="1"/>
</dbReference>
<keyword evidence="3" id="KW-0731">Sigma factor</keyword>
<dbReference type="PANTHER" id="PTHR43133">
    <property type="entry name" value="RNA POLYMERASE ECF-TYPE SIGMA FACTO"/>
    <property type="match status" value="1"/>
</dbReference>
<evidence type="ECO:0000256" key="2">
    <source>
        <dbReference type="ARBA" id="ARBA00023015"/>
    </source>
</evidence>
<evidence type="ECO:0000256" key="1">
    <source>
        <dbReference type="ARBA" id="ARBA00010641"/>
    </source>
</evidence>
<comment type="caution">
    <text evidence="7">The sequence shown here is derived from an EMBL/GenBank/DDBJ whole genome shotgun (WGS) entry which is preliminary data.</text>
</comment>
<dbReference type="InterPro" id="IPR036388">
    <property type="entry name" value="WH-like_DNA-bd_sf"/>
</dbReference>
<reference evidence="7 8" key="1">
    <citation type="submission" date="2020-03" db="EMBL/GenBank/DDBJ databases">
        <title>Genomic Encyclopedia of Type Strains, Phase IV (KMG-IV): sequencing the most valuable type-strain genomes for metagenomic binning, comparative biology and taxonomic classification.</title>
        <authorList>
            <person name="Goeker M."/>
        </authorList>
    </citation>
    <scope>NUCLEOTIDE SEQUENCE [LARGE SCALE GENOMIC DNA]</scope>
    <source>
        <strain evidence="7 8">DSM 101599</strain>
    </source>
</reference>
<proteinExistence type="inferred from homology"/>
<comment type="similarity">
    <text evidence="1">Belongs to the sigma-70 factor family. ECF subfamily.</text>
</comment>
<sequence>MGDLKKTALESFPSNKFERKSLMYNKVDGDLALWQEFQLGSEVAFAKIYKDNVDKLYGYGLKIIYDKNTVKDAIQDLFIDLWDTKEKLSAVKSIKAYLYTSLRRKLIKEHTKHKKRYSTNRDIESIENELEFVEFSLVEKKLFDSERKSLKEGLDSLKPQQREIIYLKYYSRLSYQEIMEIMSLDKKQAYNLLSRTLKSLKDILLFFVLFFVCYMFS</sequence>
<organism evidence="7 8">
    <name type="scientific">Wenyingzhuangia heitensis</name>
    <dbReference type="NCBI Taxonomy" id="1487859"/>
    <lineage>
        <taxon>Bacteria</taxon>
        <taxon>Pseudomonadati</taxon>
        <taxon>Bacteroidota</taxon>
        <taxon>Flavobacteriia</taxon>
        <taxon>Flavobacteriales</taxon>
        <taxon>Flavobacteriaceae</taxon>
        <taxon>Wenyingzhuangia</taxon>
    </lineage>
</organism>
<feature type="domain" description="RNA polymerase sigma-70 region 2" evidence="5">
    <location>
        <begin position="49"/>
        <end position="115"/>
    </location>
</feature>
<name>A0ABX0U4W7_9FLAO</name>
<dbReference type="InterPro" id="IPR013325">
    <property type="entry name" value="RNA_pol_sigma_r2"/>
</dbReference>
<dbReference type="SUPFAM" id="SSF88659">
    <property type="entry name" value="Sigma3 and sigma4 domains of RNA polymerase sigma factors"/>
    <property type="match status" value="1"/>
</dbReference>
<dbReference type="Gene3D" id="1.10.10.10">
    <property type="entry name" value="Winged helix-like DNA-binding domain superfamily/Winged helix DNA-binding domain"/>
    <property type="match status" value="1"/>
</dbReference>
<keyword evidence="4" id="KW-0804">Transcription</keyword>
<dbReference type="NCBIfam" id="TIGR02937">
    <property type="entry name" value="sigma70-ECF"/>
    <property type="match status" value="1"/>
</dbReference>
<protein>
    <submittedName>
        <fullName evidence="7">RNA polymerase sigma-70 factor (ECF subfamily)</fullName>
    </submittedName>
</protein>